<evidence type="ECO:0000313" key="7">
    <source>
        <dbReference type="Proteomes" id="UP000199406"/>
    </source>
</evidence>
<dbReference type="Pfam" id="PF06737">
    <property type="entry name" value="Transglycosylas"/>
    <property type="match status" value="1"/>
</dbReference>
<evidence type="ECO:0000256" key="4">
    <source>
        <dbReference type="SAM" id="SignalP"/>
    </source>
</evidence>
<gene>
    <name evidence="6" type="ORF">SAMN05660662_0614</name>
</gene>
<dbReference type="STRING" id="1550231.SAMN05660662_0614"/>
<feature type="compositionally biased region" description="Pro residues" evidence="3">
    <location>
        <begin position="250"/>
        <end position="266"/>
    </location>
</feature>
<keyword evidence="7" id="KW-1185">Reference proteome</keyword>
<dbReference type="CDD" id="cd13925">
    <property type="entry name" value="RPF"/>
    <property type="match status" value="1"/>
</dbReference>
<dbReference type="PROSITE" id="PS51318">
    <property type="entry name" value="TAT"/>
    <property type="match status" value="1"/>
</dbReference>
<evidence type="ECO:0000259" key="5">
    <source>
        <dbReference type="Pfam" id="PF06737"/>
    </source>
</evidence>
<dbReference type="Proteomes" id="UP000199406">
    <property type="component" value="Unassembled WGS sequence"/>
</dbReference>
<protein>
    <submittedName>
        <fullName evidence="6">Transglycosylase-like domain-containing protein</fullName>
    </submittedName>
</protein>
<feature type="region of interest" description="Disordered" evidence="3">
    <location>
        <begin position="240"/>
        <end position="286"/>
    </location>
</feature>
<dbReference type="SUPFAM" id="SSF53955">
    <property type="entry name" value="Lysozyme-like"/>
    <property type="match status" value="1"/>
</dbReference>
<dbReference type="RefSeq" id="WP_304457080.1">
    <property type="nucleotide sequence ID" value="NZ_FNBT01000001.1"/>
</dbReference>
<dbReference type="GO" id="GO:0016787">
    <property type="term" value="F:hydrolase activity"/>
    <property type="evidence" value="ECO:0007669"/>
    <property type="project" value="UniProtKB-KW"/>
</dbReference>
<feature type="signal peptide" evidence="4">
    <location>
        <begin position="1"/>
        <end position="34"/>
    </location>
</feature>
<dbReference type="InterPro" id="IPR023346">
    <property type="entry name" value="Lysozyme-like_dom_sf"/>
</dbReference>
<evidence type="ECO:0000256" key="3">
    <source>
        <dbReference type="SAM" id="MobiDB-lite"/>
    </source>
</evidence>
<dbReference type="Gene3D" id="1.10.530.10">
    <property type="match status" value="1"/>
</dbReference>
<feature type="chain" id="PRO_5011666571" evidence="4">
    <location>
        <begin position="35"/>
        <end position="365"/>
    </location>
</feature>
<organism evidence="6 7">
    <name type="scientific">Blastococcus aurantiacus</name>
    <dbReference type="NCBI Taxonomy" id="1550231"/>
    <lineage>
        <taxon>Bacteria</taxon>
        <taxon>Bacillati</taxon>
        <taxon>Actinomycetota</taxon>
        <taxon>Actinomycetes</taxon>
        <taxon>Geodermatophilales</taxon>
        <taxon>Geodermatophilaceae</taxon>
        <taxon>Blastococcus</taxon>
    </lineage>
</organism>
<dbReference type="EMBL" id="FNBT01000001">
    <property type="protein sequence ID" value="SDE99799.1"/>
    <property type="molecule type" value="Genomic_DNA"/>
</dbReference>
<comment type="similarity">
    <text evidence="1">Belongs to the transglycosylase family. Rpf subfamily.</text>
</comment>
<accession>A0A1G7HIG6</accession>
<name>A0A1G7HIG6_9ACTN</name>
<proteinExistence type="inferred from homology"/>
<dbReference type="InterPro" id="IPR010618">
    <property type="entry name" value="RPF"/>
</dbReference>
<keyword evidence="4" id="KW-0732">Signal</keyword>
<evidence type="ECO:0000256" key="1">
    <source>
        <dbReference type="ARBA" id="ARBA00010830"/>
    </source>
</evidence>
<dbReference type="InterPro" id="IPR006311">
    <property type="entry name" value="TAT_signal"/>
</dbReference>
<evidence type="ECO:0000313" key="6">
    <source>
        <dbReference type="EMBL" id="SDE99799.1"/>
    </source>
</evidence>
<feature type="domain" description="Resuscitation-promoting factor core lysozyme-like" evidence="5">
    <location>
        <begin position="289"/>
        <end position="361"/>
    </location>
</feature>
<evidence type="ECO:0000256" key="2">
    <source>
        <dbReference type="ARBA" id="ARBA00022801"/>
    </source>
</evidence>
<dbReference type="AlphaFoldDB" id="A0A1G7HIG6"/>
<reference evidence="7" key="1">
    <citation type="submission" date="2016-10" db="EMBL/GenBank/DDBJ databases">
        <authorList>
            <person name="Varghese N."/>
            <person name="Submissions S."/>
        </authorList>
    </citation>
    <scope>NUCLEOTIDE SEQUENCE [LARGE SCALE GENOMIC DNA]</scope>
    <source>
        <strain evidence="7">DSM 44268</strain>
    </source>
</reference>
<keyword evidence="2" id="KW-0378">Hydrolase</keyword>
<sequence>MRRENRARRTACRLFAVTVAAALAVGSAAGTASAAPTDAEIAAAQRAADAAAAQVTALLTEEGAVRSALDSTAAAAAAARGRYEAERVQVEEARAAAERARATADGAASAVETARTDLAAFARQSYIDGTASAGMRALLTSTGPAQMIERAALLDAAGRGRSVVLDRFTDVQEDAEESAASAGAAVAEAADVEQQAAAALASAQEAQAEARRSAAAFEAEQADLRARLEAARTTIVELEREQTAARAVSPPAPSSPSSPVPAPQAPPRASRDAAPPPPAAAVPAPVSGRDWDAVARCESGGNWSINTGNGYYGGLQFSASTWTGYGGAAYAPRADLATREQQIAVAEKVLAGQGRGAWPTCGRNL</sequence>